<evidence type="ECO:0000256" key="1">
    <source>
        <dbReference type="SAM" id="MobiDB-lite"/>
    </source>
</evidence>
<proteinExistence type="predicted"/>
<gene>
    <name evidence="3" type="ORF">BCR39DRAFT_529114</name>
</gene>
<accession>A0A1Y2B6Y0</accession>
<comment type="caution">
    <text evidence="3">The sequence shown here is derived from an EMBL/GenBank/DDBJ whole genome shotgun (WGS) entry which is preliminary data.</text>
</comment>
<reference evidence="3 4" key="1">
    <citation type="submission" date="2016-07" db="EMBL/GenBank/DDBJ databases">
        <title>Pervasive Adenine N6-methylation of Active Genes in Fungi.</title>
        <authorList>
            <consortium name="DOE Joint Genome Institute"/>
            <person name="Mondo S.J."/>
            <person name="Dannebaum R.O."/>
            <person name="Kuo R.C."/>
            <person name="Labutti K."/>
            <person name="Haridas S."/>
            <person name="Kuo A."/>
            <person name="Salamov A."/>
            <person name="Ahrendt S.R."/>
            <person name="Lipzen A."/>
            <person name="Sullivan W."/>
            <person name="Andreopoulos W.B."/>
            <person name="Clum A."/>
            <person name="Lindquist E."/>
            <person name="Daum C."/>
            <person name="Ramamoorthy G.K."/>
            <person name="Gryganskyi A."/>
            <person name="Culley D."/>
            <person name="Magnuson J.K."/>
            <person name="James T.Y."/>
            <person name="O'Malley M.A."/>
            <person name="Stajich J.E."/>
            <person name="Spatafora J.W."/>
            <person name="Visel A."/>
            <person name="Grigoriev I.V."/>
        </authorList>
    </citation>
    <scope>NUCLEOTIDE SEQUENCE [LARGE SCALE GENOMIC DNA]</scope>
    <source>
        <strain evidence="3 4">68-887.2</strain>
    </source>
</reference>
<dbReference type="SUPFAM" id="SSF55781">
    <property type="entry name" value="GAF domain-like"/>
    <property type="match status" value="1"/>
</dbReference>
<dbReference type="InterPro" id="IPR003018">
    <property type="entry name" value="GAF"/>
</dbReference>
<evidence type="ECO:0000313" key="4">
    <source>
        <dbReference type="Proteomes" id="UP000193986"/>
    </source>
</evidence>
<dbReference type="Pfam" id="PF13185">
    <property type="entry name" value="GAF_2"/>
    <property type="match status" value="1"/>
</dbReference>
<dbReference type="AlphaFoldDB" id="A0A1Y2B6Y0"/>
<protein>
    <submittedName>
        <fullName evidence="3">GAF domain-like protein</fullName>
    </submittedName>
</protein>
<dbReference type="Proteomes" id="UP000193986">
    <property type="component" value="Unassembled WGS sequence"/>
</dbReference>
<dbReference type="InterPro" id="IPR029016">
    <property type="entry name" value="GAF-like_dom_sf"/>
</dbReference>
<feature type="region of interest" description="Disordered" evidence="1">
    <location>
        <begin position="79"/>
        <end position="99"/>
    </location>
</feature>
<evidence type="ECO:0000259" key="2">
    <source>
        <dbReference type="Pfam" id="PF13185"/>
    </source>
</evidence>
<keyword evidence="4" id="KW-1185">Reference proteome</keyword>
<feature type="domain" description="GAF" evidence="2">
    <location>
        <begin position="114"/>
        <end position="201"/>
    </location>
</feature>
<sequence length="207" mass="22068">MPHADSSLVPEEVKTKAQFYAHVQEQLSHLLEGSTYWVSNLAQTSSLLYHSYLSTDLFGTSSTDSPLVNWVGFYIQPSSSSSTTTDTSSSSSSSSSPLLVGPYNGRPACVVIKPIKGKGVCADAFVDARTVIVEDVDEYPGHIACDGDTRSEIVVPLRIPSGTGNQLKTAGVLDLDSTARGTFDEEDQKGLEGIMTILANACDWGSL</sequence>
<dbReference type="EMBL" id="MCFC01000019">
    <property type="protein sequence ID" value="ORY30599.1"/>
    <property type="molecule type" value="Genomic_DNA"/>
</dbReference>
<dbReference type="InParanoid" id="A0A1Y2B6Y0"/>
<name>A0A1Y2B6Y0_9TREE</name>
<dbReference type="PROSITE" id="PS01320">
    <property type="entry name" value="UPF0067"/>
    <property type="match status" value="1"/>
</dbReference>
<organism evidence="3 4">
    <name type="scientific">Naematelia encephala</name>
    <dbReference type="NCBI Taxonomy" id="71784"/>
    <lineage>
        <taxon>Eukaryota</taxon>
        <taxon>Fungi</taxon>
        <taxon>Dikarya</taxon>
        <taxon>Basidiomycota</taxon>
        <taxon>Agaricomycotina</taxon>
        <taxon>Tremellomycetes</taxon>
        <taxon>Tremellales</taxon>
        <taxon>Naemateliaceae</taxon>
        <taxon>Naematelia</taxon>
    </lineage>
</organism>
<evidence type="ECO:0000313" key="3">
    <source>
        <dbReference type="EMBL" id="ORY30599.1"/>
    </source>
</evidence>
<feature type="compositionally biased region" description="Low complexity" evidence="1">
    <location>
        <begin position="79"/>
        <end position="96"/>
    </location>
</feature>
<dbReference type="OrthoDB" id="15735at2759"/>
<dbReference type="InterPro" id="IPR000614">
    <property type="entry name" value="FRMsr_CS"/>
</dbReference>
<dbReference type="Gene3D" id="3.30.450.40">
    <property type="match status" value="1"/>
</dbReference>